<keyword evidence="1" id="KW-0732">Signal</keyword>
<name>A0A7E4VLM1_PANRE</name>
<reference evidence="3" key="2">
    <citation type="submission" date="2020-10" db="UniProtKB">
        <authorList>
            <consortium name="WormBaseParasite"/>
        </authorList>
    </citation>
    <scope>IDENTIFICATION</scope>
</reference>
<proteinExistence type="predicted"/>
<sequence length="111" mass="12677">MRLSGPSNFGTLYIFVLIALFVISAQAKLELTRIYSDPVQMLMQKPVSLEDLRYRRMKSLRDGKWKRRRATPIRISPFYYSMSPVDMVETSVSGAARARSAVNPAFSSYYG</sequence>
<reference evidence="2" key="1">
    <citation type="journal article" date="2013" name="Genetics">
        <title>The draft genome and transcriptome of Panagrellus redivivus are shaped by the harsh demands of a free-living lifestyle.</title>
        <authorList>
            <person name="Srinivasan J."/>
            <person name="Dillman A.R."/>
            <person name="Macchietto M.G."/>
            <person name="Heikkinen L."/>
            <person name="Lakso M."/>
            <person name="Fracchia K.M."/>
            <person name="Antoshechkin I."/>
            <person name="Mortazavi A."/>
            <person name="Wong G."/>
            <person name="Sternberg P.W."/>
        </authorList>
    </citation>
    <scope>NUCLEOTIDE SEQUENCE [LARGE SCALE GENOMIC DNA]</scope>
    <source>
        <strain evidence="2">MT8872</strain>
    </source>
</reference>
<dbReference type="WBParaSite" id="Pan_g2166.t1">
    <property type="protein sequence ID" value="Pan_g2166.t1"/>
    <property type="gene ID" value="Pan_g2166"/>
</dbReference>
<evidence type="ECO:0000256" key="1">
    <source>
        <dbReference type="SAM" id="SignalP"/>
    </source>
</evidence>
<evidence type="ECO:0000313" key="2">
    <source>
        <dbReference type="Proteomes" id="UP000492821"/>
    </source>
</evidence>
<keyword evidence="2" id="KW-1185">Reference proteome</keyword>
<evidence type="ECO:0000313" key="3">
    <source>
        <dbReference type="WBParaSite" id="Pan_g2166.t1"/>
    </source>
</evidence>
<dbReference type="Proteomes" id="UP000492821">
    <property type="component" value="Unassembled WGS sequence"/>
</dbReference>
<organism evidence="2 3">
    <name type="scientific">Panagrellus redivivus</name>
    <name type="common">Microworm</name>
    <dbReference type="NCBI Taxonomy" id="6233"/>
    <lineage>
        <taxon>Eukaryota</taxon>
        <taxon>Metazoa</taxon>
        <taxon>Ecdysozoa</taxon>
        <taxon>Nematoda</taxon>
        <taxon>Chromadorea</taxon>
        <taxon>Rhabditida</taxon>
        <taxon>Tylenchina</taxon>
        <taxon>Panagrolaimomorpha</taxon>
        <taxon>Panagrolaimoidea</taxon>
        <taxon>Panagrolaimidae</taxon>
        <taxon>Panagrellus</taxon>
    </lineage>
</organism>
<dbReference type="AlphaFoldDB" id="A0A7E4VLM1"/>
<feature type="signal peptide" evidence="1">
    <location>
        <begin position="1"/>
        <end position="27"/>
    </location>
</feature>
<accession>A0A7E4VLM1</accession>
<feature type="chain" id="PRO_5028921546" evidence="1">
    <location>
        <begin position="28"/>
        <end position="111"/>
    </location>
</feature>
<protein>
    <submittedName>
        <fullName evidence="3">Uncharacterized protein</fullName>
    </submittedName>
</protein>